<keyword evidence="3" id="KW-1185">Reference proteome</keyword>
<feature type="compositionally biased region" description="Polar residues" evidence="1">
    <location>
        <begin position="92"/>
        <end position="107"/>
    </location>
</feature>
<evidence type="ECO:0000256" key="1">
    <source>
        <dbReference type="SAM" id="MobiDB-lite"/>
    </source>
</evidence>
<dbReference type="VEuPathDB" id="FungiDB:PV07_00417"/>
<evidence type="ECO:0000313" key="2">
    <source>
        <dbReference type="EMBL" id="KIW33579.1"/>
    </source>
</evidence>
<dbReference type="RefSeq" id="XP_016253795.1">
    <property type="nucleotide sequence ID" value="XM_016386867.1"/>
</dbReference>
<protein>
    <submittedName>
        <fullName evidence="2">Uncharacterized protein</fullName>
    </submittedName>
</protein>
<feature type="region of interest" description="Disordered" evidence="1">
    <location>
        <begin position="1"/>
        <end position="107"/>
    </location>
</feature>
<sequence length="107" mass="10795">MPASPNPGTESGAKPSPFAQFGMISRNRYAGLCPSAPDEPGDPQPGDEPDLPATYDPFAPDSSHGDLDPATGASGIPRETTTLPSHPAQGDNKGSGNHGSNTPAKGT</sequence>
<evidence type="ECO:0000313" key="3">
    <source>
        <dbReference type="Proteomes" id="UP000054466"/>
    </source>
</evidence>
<reference evidence="2 3" key="1">
    <citation type="submission" date="2015-01" db="EMBL/GenBank/DDBJ databases">
        <title>The Genome Sequence of Cladophialophora immunda CBS83496.</title>
        <authorList>
            <consortium name="The Broad Institute Genomics Platform"/>
            <person name="Cuomo C."/>
            <person name="de Hoog S."/>
            <person name="Gorbushina A."/>
            <person name="Stielow B."/>
            <person name="Teixiera M."/>
            <person name="Abouelleil A."/>
            <person name="Chapman S.B."/>
            <person name="Priest M."/>
            <person name="Young S.K."/>
            <person name="Wortman J."/>
            <person name="Nusbaum C."/>
            <person name="Birren B."/>
        </authorList>
    </citation>
    <scope>NUCLEOTIDE SEQUENCE [LARGE SCALE GENOMIC DNA]</scope>
    <source>
        <strain evidence="2 3">CBS 83496</strain>
    </source>
</reference>
<proteinExistence type="predicted"/>
<dbReference type="AlphaFoldDB" id="A0A0D2DD02"/>
<dbReference type="HOGENOM" id="CLU_2209749_0_0_1"/>
<organism evidence="2 3">
    <name type="scientific">Cladophialophora immunda</name>
    <dbReference type="NCBI Taxonomy" id="569365"/>
    <lineage>
        <taxon>Eukaryota</taxon>
        <taxon>Fungi</taxon>
        <taxon>Dikarya</taxon>
        <taxon>Ascomycota</taxon>
        <taxon>Pezizomycotina</taxon>
        <taxon>Eurotiomycetes</taxon>
        <taxon>Chaetothyriomycetidae</taxon>
        <taxon>Chaetothyriales</taxon>
        <taxon>Herpotrichiellaceae</taxon>
        <taxon>Cladophialophora</taxon>
    </lineage>
</organism>
<dbReference type="Proteomes" id="UP000054466">
    <property type="component" value="Unassembled WGS sequence"/>
</dbReference>
<dbReference type="GeneID" id="27339611"/>
<dbReference type="EMBL" id="KN847040">
    <property type="protein sequence ID" value="KIW33579.1"/>
    <property type="molecule type" value="Genomic_DNA"/>
</dbReference>
<gene>
    <name evidence="2" type="ORF">PV07_00417</name>
</gene>
<name>A0A0D2DD02_9EURO</name>
<accession>A0A0D2DD02</accession>
<feature type="compositionally biased region" description="Acidic residues" evidence="1">
    <location>
        <begin position="39"/>
        <end position="50"/>
    </location>
</feature>